<dbReference type="AlphaFoldDB" id="E6QCT0"/>
<reference evidence="1" key="1">
    <citation type="submission" date="2009-10" db="EMBL/GenBank/DDBJ databases">
        <title>Diversity of trophic interactions inside an arsenic-rich microbial ecosystem.</title>
        <authorList>
            <person name="Bertin P.N."/>
            <person name="Heinrich-Salmeron A."/>
            <person name="Pelletier E."/>
            <person name="Goulhen-Chollet F."/>
            <person name="Arsene-Ploetze F."/>
            <person name="Gallien S."/>
            <person name="Calteau A."/>
            <person name="Vallenet D."/>
            <person name="Casiot C."/>
            <person name="Chane-Woon-Ming B."/>
            <person name="Giloteaux L."/>
            <person name="Barakat M."/>
            <person name="Bonnefoy V."/>
            <person name="Bruneel O."/>
            <person name="Chandler M."/>
            <person name="Cleiss J."/>
            <person name="Duran R."/>
            <person name="Elbaz-Poulichet F."/>
            <person name="Fonknechten N."/>
            <person name="Lauga B."/>
            <person name="Mornico D."/>
            <person name="Ortet P."/>
            <person name="Schaeffer C."/>
            <person name="Siguier P."/>
            <person name="Alexander Thil Smith A."/>
            <person name="Van Dorsselaer A."/>
            <person name="Weissenbach J."/>
            <person name="Medigue C."/>
            <person name="Le Paslier D."/>
        </authorList>
    </citation>
    <scope>NUCLEOTIDE SEQUENCE</scope>
</reference>
<accession>E6QCT0</accession>
<organism evidence="1">
    <name type="scientific">mine drainage metagenome</name>
    <dbReference type="NCBI Taxonomy" id="410659"/>
    <lineage>
        <taxon>unclassified sequences</taxon>
        <taxon>metagenomes</taxon>
        <taxon>ecological metagenomes</taxon>
    </lineage>
</organism>
<name>E6QCT0_9ZZZZ</name>
<proteinExistence type="predicted"/>
<gene>
    <name evidence="1" type="ORF">CARN5_1507</name>
</gene>
<protein>
    <submittedName>
        <fullName evidence="1">Uncharacterized protein</fullName>
    </submittedName>
</protein>
<sequence>MTSKLSRLITLRKRKQLFTH</sequence>
<comment type="caution">
    <text evidence="1">The sequence shown here is derived from an EMBL/GenBank/DDBJ whole genome shotgun (WGS) entry which is preliminary data.</text>
</comment>
<evidence type="ECO:0000313" key="1">
    <source>
        <dbReference type="EMBL" id="CBI05006.1"/>
    </source>
</evidence>
<dbReference type="EMBL" id="CABP01000092">
    <property type="protein sequence ID" value="CBI05006.1"/>
    <property type="molecule type" value="Genomic_DNA"/>
</dbReference>